<comment type="caution">
    <text evidence="1">The sequence shown here is derived from an EMBL/GenBank/DDBJ whole genome shotgun (WGS) entry which is preliminary data.</text>
</comment>
<gene>
    <name evidence="1" type="ORF">LCGC14_0436680</name>
</gene>
<protein>
    <recommendedName>
        <fullName evidence="2">Phage gp6-like head-tail connector protein</fullName>
    </recommendedName>
</protein>
<dbReference type="EMBL" id="LAZR01000417">
    <property type="protein sequence ID" value="KKN69844.1"/>
    <property type="molecule type" value="Genomic_DNA"/>
</dbReference>
<name>A0A0F9SSR5_9ZZZZ</name>
<accession>A0A0F9SSR5</accession>
<organism evidence="1">
    <name type="scientific">marine sediment metagenome</name>
    <dbReference type="NCBI Taxonomy" id="412755"/>
    <lineage>
        <taxon>unclassified sequences</taxon>
        <taxon>metagenomes</taxon>
        <taxon>ecological metagenomes</taxon>
    </lineage>
</organism>
<reference evidence="1" key="1">
    <citation type="journal article" date="2015" name="Nature">
        <title>Complex archaea that bridge the gap between prokaryotes and eukaryotes.</title>
        <authorList>
            <person name="Spang A."/>
            <person name="Saw J.H."/>
            <person name="Jorgensen S.L."/>
            <person name="Zaremba-Niedzwiedzka K."/>
            <person name="Martijn J."/>
            <person name="Lind A.E."/>
            <person name="van Eijk R."/>
            <person name="Schleper C."/>
            <person name="Guy L."/>
            <person name="Ettema T.J."/>
        </authorList>
    </citation>
    <scope>NUCLEOTIDE SEQUENCE</scope>
</reference>
<dbReference type="AlphaFoldDB" id="A0A0F9SSR5"/>
<evidence type="ECO:0008006" key="2">
    <source>
        <dbReference type="Google" id="ProtNLM"/>
    </source>
</evidence>
<sequence>MPLLTTAEAKVYLTEVTDSSTTQDARIDALVLAADDLLARALGYPENDSNTRTLDSATYTEFLDGPSETDRRSLLLAVSPVTSITSIHDSPTWAYDAGDLVDATDYLSVRDGWVHLTPTGTHAWSKQLRVLQVIYVAGEALDDGEKEAVGQFVAHLFRLPKRQGRQSTSQKGHTASFRVEDIPAHVLRQLTHRANPAVIIG</sequence>
<evidence type="ECO:0000313" key="1">
    <source>
        <dbReference type="EMBL" id="KKN69844.1"/>
    </source>
</evidence>
<proteinExistence type="predicted"/>